<keyword evidence="6" id="KW-1185">Reference proteome</keyword>
<evidence type="ECO:0000256" key="4">
    <source>
        <dbReference type="ARBA" id="ARBA00023242"/>
    </source>
</evidence>
<dbReference type="GO" id="GO:0003677">
    <property type="term" value="F:DNA binding"/>
    <property type="evidence" value="ECO:0007669"/>
    <property type="project" value="UniProtKB-KW"/>
</dbReference>
<keyword evidence="3" id="KW-0804">Transcription</keyword>
<sequence>MRELVEPHSQRPTLPPGCRFHPSEHLLLRYYLTNKNTPNNVTGYRQDDFYGSDLITDLDLYGYDPLELPETACFSYGYGGRKSHLYCYTVRVLKERRRRKVRSGFWVKNGRVRDIFGNGSEDAVLGTRTRFVFYVGNSMRNATRTDWMLYEYALVNHLLATFVLCRVFKKPHRKNGLSEIGFSCAEESKSGSAVRHIGIQHDGNVKSDIVEAKVCDDSSIGRMNGISVHPVRCASGQDGHQLMTAPVSVANFQHHVGPEGNQQERLSGLPSGNAMFIEAVTSQQLLLSILEEDFIELNDLV</sequence>
<proteinExistence type="predicted"/>
<name>A0A6A5NGC6_LUPAL</name>
<dbReference type="EMBL" id="WOCE01000014">
    <property type="protein sequence ID" value="KAE9600024.1"/>
    <property type="molecule type" value="Genomic_DNA"/>
</dbReference>
<dbReference type="OrthoDB" id="1435382at2759"/>
<dbReference type="PANTHER" id="PTHR31744">
    <property type="entry name" value="PROTEIN CUP-SHAPED COTYLEDON 2-RELATED"/>
    <property type="match status" value="1"/>
</dbReference>
<evidence type="ECO:0000313" key="6">
    <source>
        <dbReference type="Proteomes" id="UP000447434"/>
    </source>
</evidence>
<keyword evidence="1" id="KW-0805">Transcription regulation</keyword>
<keyword evidence="2" id="KW-0238">DNA-binding</keyword>
<protein>
    <submittedName>
        <fullName evidence="5">Putative transcription factor NAM family</fullName>
    </submittedName>
</protein>
<dbReference type="Pfam" id="PF02365">
    <property type="entry name" value="NAM"/>
    <property type="match status" value="1"/>
</dbReference>
<dbReference type="AlphaFoldDB" id="A0A6A5NGC6"/>
<reference evidence="6" key="1">
    <citation type="journal article" date="2020" name="Nat. Commun.">
        <title>Genome sequence of the cluster root forming white lupin.</title>
        <authorList>
            <person name="Hufnagel B."/>
            <person name="Marques A."/>
            <person name="Soriano A."/>
            <person name="Marques L."/>
            <person name="Divol F."/>
            <person name="Doumas P."/>
            <person name="Sallet E."/>
            <person name="Mancinotti D."/>
            <person name="Carrere S."/>
            <person name="Marande W."/>
            <person name="Arribat S."/>
            <person name="Keller J."/>
            <person name="Huneau C."/>
            <person name="Blein T."/>
            <person name="Aime D."/>
            <person name="Laguerre M."/>
            <person name="Taylor J."/>
            <person name="Schubert V."/>
            <person name="Nelson M."/>
            <person name="Geu-Flores F."/>
            <person name="Crespi M."/>
            <person name="Gallardo-Guerrero K."/>
            <person name="Delaux P.-M."/>
            <person name="Salse J."/>
            <person name="Berges H."/>
            <person name="Guyot R."/>
            <person name="Gouzy J."/>
            <person name="Peret B."/>
        </authorList>
    </citation>
    <scope>NUCLEOTIDE SEQUENCE [LARGE SCALE GENOMIC DNA]</scope>
    <source>
        <strain evidence="6">cv. Amiga</strain>
    </source>
</reference>
<accession>A0A6A5NGC6</accession>
<dbReference type="Gene3D" id="2.170.150.80">
    <property type="entry name" value="NAC domain"/>
    <property type="match status" value="1"/>
</dbReference>
<dbReference type="InterPro" id="IPR003441">
    <property type="entry name" value="NAC-dom"/>
</dbReference>
<evidence type="ECO:0000256" key="1">
    <source>
        <dbReference type="ARBA" id="ARBA00023015"/>
    </source>
</evidence>
<comment type="caution">
    <text evidence="5">The sequence shown here is derived from an EMBL/GenBank/DDBJ whole genome shotgun (WGS) entry which is preliminary data.</text>
</comment>
<dbReference type="SUPFAM" id="SSF101941">
    <property type="entry name" value="NAC domain"/>
    <property type="match status" value="1"/>
</dbReference>
<gene>
    <name evidence="5" type="ORF">Lalb_Chr14g0368581</name>
</gene>
<evidence type="ECO:0000256" key="2">
    <source>
        <dbReference type="ARBA" id="ARBA00023125"/>
    </source>
</evidence>
<organism evidence="5 6">
    <name type="scientific">Lupinus albus</name>
    <name type="common">White lupine</name>
    <name type="synonym">Lupinus termis</name>
    <dbReference type="NCBI Taxonomy" id="3870"/>
    <lineage>
        <taxon>Eukaryota</taxon>
        <taxon>Viridiplantae</taxon>
        <taxon>Streptophyta</taxon>
        <taxon>Embryophyta</taxon>
        <taxon>Tracheophyta</taxon>
        <taxon>Spermatophyta</taxon>
        <taxon>Magnoliopsida</taxon>
        <taxon>eudicotyledons</taxon>
        <taxon>Gunneridae</taxon>
        <taxon>Pentapetalae</taxon>
        <taxon>rosids</taxon>
        <taxon>fabids</taxon>
        <taxon>Fabales</taxon>
        <taxon>Fabaceae</taxon>
        <taxon>Papilionoideae</taxon>
        <taxon>50 kb inversion clade</taxon>
        <taxon>genistoids sensu lato</taxon>
        <taxon>core genistoids</taxon>
        <taxon>Genisteae</taxon>
        <taxon>Lupinus</taxon>
    </lineage>
</organism>
<dbReference type="InterPro" id="IPR036093">
    <property type="entry name" value="NAC_dom_sf"/>
</dbReference>
<dbReference type="PROSITE" id="PS51005">
    <property type="entry name" value="NAC"/>
    <property type="match status" value="1"/>
</dbReference>
<dbReference type="Proteomes" id="UP000447434">
    <property type="component" value="Chromosome 14"/>
</dbReference>
<evidence type="ECO:0000313" key="5">
    <source>
        <dbReference type="EMBL" id="KAE9600024.1"/>
    </source>
</evidence>
<keyword evidence="4" id="KW-0539">Nucleus</keyword>
<evidence type="ECO:0000256" key="3">
    <source>
        <dbReference type="ARBA" id="ARBA00023163"/>
    </source>
</evidence>
<dbReference type="GO" id="GO:0006355">
    <property type="term" value="P:regulation of DNA-templated transcription"/>
    <property type="evidence" value="ECO:0007669"/>
    <property type="project" value="InterPro"/>
</dbReference>